<dbReference type="AlphaFoldDB" id="U4QZW0"/>
<comment type="caution">
    <text evidence="2">The sequence shown here is derived from an EMBL/GenBank/DDBJ whole genome shotgun (WGS) entry which is preliminary data.</text>
</comment>
<dbReference type="OrthoDB" id="9805423at2"/>
<evidence type="ECO:0000313" key="2">
    <source>
        <dbReference type="EMBL" id="EPR10547.1"/>
    </source>
</evidence>
<dbReference type="InterPro" id="IPR000073">
    <property type="entry name" value="AB_hydrolase_1"/>
</dbReference>
<dbReference type="SUPFAM" id="SSF53474">
    <property type="entry name" value="alpha/beta-Hydrolases"/>
    <property type="match status" value="1"/>
</dbReference>
<dbReference type="PATRIC" id="fig|1330534.3.peg.2627"/>
<proteinExistence type="predicted"/>
<dbReference type="RefSeq" id="WP_020816123.1">
    <property type="nucleotide sequence ID" value="NZ_ATAY01000063.1"/>
</dbReference>
<accession>U4QZW0</accession>
<dbReference type="InterPro" id="IPR029058">
    <property type="entry name" value="AB_hydrolase_fold"/>
</dbReference>
<dbReference type="InterPro" id="IPR050471">
    <property type="entry name" value="AB_hydrolase"/>
</dbReference>
<dbReference type="Gene3D" id="3.40.50.1820">
    <property type="entry name" value="alpha/beta hydrolase"/>
    <property type="match status" value="1"/>
</dbReference>
<name>U4QZW0_9FIRM</name>
<feature type="domain" description="AB hydrolase-1" evidence="1">
    <location>
        <begin position="36"/>
        <end position="263"/>
    </location>
</feature>
<sequence length="280" mass="31872">MYQTVNGATLYYNEYGSGDKYILSSQMGFDSDEIGWPMDLADEGFHVFTIQIRGYGKSTLVSEDLGGEWYNIWADDVYEFAKSKGIEKFLYTGQSHGAGIGWHLALRHPEVLVGFAALVGGPHSRKGGETSPGRLKTIMSADDPEARIKRAEATKIYFLSFAEKFSDNPQLKAEFERKAEKAYEWELERTADEVRVNPRKPLSYLKTDEEVYQELSKIQIPVLMINAYMDKIVPVTDILWPVKVIKNSKCIIFNNAGHDVHYDCRNDVRREIALFASELF</sequence>
<organism evidence="2 3">
    <name type="scientific">Ruminiclostridium papyrosolvens C7</name>
    <dbReference type="NCBI Taxonomy" id="1330534"/>
    <lineage>
        <taxon>Bacteria</taxon>
        <taxon>Bacillati</taxon>
        <taxon>Bacillota</taxon>
        <taxon>Clostridia</taxon>
        <taxon>Eubacteriales</taxon>
        <taxon>Oscillospiraceae</taxon>
        <taxon>Ruminiclostridium</taxon>
    </lineage>
</organism>
<evidence type="ECO:0000259" key="1">
    <source>
        <dbReference type="Pfam" id="PF00561"/>
    </source>
</evidence>
<dbReference type="Pfam" id="PF00561">
    <property type="entry name" value="Abhydrolase_1"/>
    <property type="match status" value="1"/>
</dbReference>
<dbReference type="EMBL" id="ATAY01000063">
    <property type="protein sequence ID" value="EPR10547.1"/>
    <property type="molecule type" value="Genomic_DNA"/>
</dbReference>
<protein>
    <recommendedName>
        <fullName evidence="1">AB hydrolase-1 domain-containing protein</fullName>
    </recommendedName>
</protein>
<dbReference type="Proteomes" id="UP000016860">
    <property type="component" value="Unassembled WGS sequence"/>
</dbReference>
<reference evidence="2 3" key="1">
    <citation type="journal article" date="2013" name="Genome Announc.">
        <title>Draft Genome Sequence of the Cellulolytic Bacterium Clostridium papyrosolvens C7 (ATCC 700395).</title>
        <authorList>
            <person name="Zepeda V."/>
            <person name="Dassa B."/>
            <person name="Borovok I."/>
            <person name="Lamed R."/>
            <person name="Bayer E.A."/>
            <person name="Cate J.H."/>
        </authorList>
    </citation>
    <scope>NUCLEOTIDE SEQUENCE [LARGE SCALE GENOMIC DNA]</scope>
    <source>
        <strain evidence="2 3">C7</strain>
    </source>
</reference>
<evidence type="ECO:0000313" key="3">
    <source>
        <dbReference type="Proteomes" id="UP000016860"/>
    </source>
</evidence>
<dbReference type="PANTHER" id="PTHR43433">
    <property type="entry name" value="HYDROLASE, ALPHA/BETA FOLD FAMILY PROTEIN"/>
    <property type="match status" value="1"/>
</dbReference>
<dbReference type="PANTHER" id="PTHR43433:SF10">
    <property type="entry name" value="AB HYDROLASE-1 DOMAIN-CONTAINING PROTEIN"/>
    <property type="match status" value="1"/>
</dbReference>
<gene>
    <name evidence="2" type="ORF">L323_13245</name>
</gene>
<dbReference type="STRING" id="1330534.L323_13245"/>